<dbReference type="AlphaFoldDB" id="A0A392RA64"/>
<evidence type="ECO:0000256" key="1">
    <source>
        <dbReference type="SAM" id="MobiDB-lite"/>
    </source>
</evidence>
<feature type="region of interest" description="Disordered" evidence="1">
    <location>
        <begin position="1"/>
        <end position="49"/>
    </location>
</feature>
<organism evidence="2 3">
    <name type="scientific">Trifolium medium</name>
    <dbReference type="NCBI Taxonomy" id="97028"/>
    <lineage>
        <taxon>Eukaryota</taxon>
        <taxon>Viridiplantae</taxon>
        <taxon>Streptophyta</taxon>
        <taxon>Embryophyta</taxon>
        <taxon>Tracheophyta</taxon>
        <taxon>Spermatophyta</taxon>
        <taxon>Magnoliopsida</taxon>
        <taxon>eudicotyledons</taxon>
        <taxon>Gunneridae</taxon>
        <taxon>Pentapetalae</taxon>
        <taxon>rosids</taxon>
        <taxon>fabids</taxon>
        <taxon>Fabales</taxon>
        <taxon>Fabaceae</taxon>
        <taxon>Papilionoideae</taxon>
        <taxon>50 kb inversion clade</taxon>
        <taxon>NPAAA clade</taxon>
        <taxon>Hologalegina</taxon>
        <taxon>IRL clade</taxon>
        <taxon>Trifolieae</taxon>
        <taxon>Trifolium</taxon>
    </lineage>
</organism>
<evidence type="ECO:0000313" key="3">
    <source>
        <dbReference type="Proteomes" id="UP000265520"/>
    </source>
</evidence>
<feature type="compositionally biased region" description="Acidic residues" evidence="1">
    <location>
        <begin position="18"/>
        <end position="38"/>
    </location>
</feature>
<dbReference type="Proteomes" id="UP000265520">
    <property type="component" value="Unassembled WGS sequence"/>
</dbReference>
<name>A0A392RA64_9FABA</name>
<protein>
    <submittedName>
        <fullName evidence="2">Uncharacterized protein</fullName>
    </submittedName>
</protein>
<accession>A0A392RA64</accession>
<evidence type="ECO:0000313" key="2">
    <source>
        <dbReference type="EMBL" id="MCI32455.1"/>
    </source>
</evidence>
<proteinExistence type="predicted"/>
<comment type="caution">
    <text evidence="2">The sequence shown here is derived from an EMBL/GenBank/DDBJ whole genome shotgun (WGS) entry which is preliminary data.</text>
</comment>
<reference evidence="2 3" key="1">
    <citation type="journal article" date="2018" name="Front. Plant Sci.">
        <title>Red Clover (Trifolium pratense) and Zigzag Clover (T. medium) - A Picture of Genomic Similarities and Differences.</title>
        <authorList>
            <person name="Dluhosova J."/>
            <person name="Istvanek J."/>
            <person name="Nedelnik J."/>
            <person name="Repkova J."/>
        </authorList>
    </citation>
    <scope>NUCLEOTIDE SEQUENCE [LARGE SCALE GENOMIC DNA]</scope>
    <source>
        <strain evidence="3">cv. 10/8</strain>
        <tissue evidence="2">Leaf</tissue>
    </source>
</reference>
<keyword evidence="3" id="KW-1185">Reference proteome</keyword>
<dbReference type="EMBL" id="LXQA010195702">
    <property type="protein sequence ID" value="MCI32455.1"/>
    <property type="molecule type" value="Genomic_DNA"/>
</dbReference>
<sequence>MWNWSSKSQKEPVIASNDYEEENEQDNEQVDPTPDEPETSNRQQSLRQWRLPARLQDCVLGNDNDPSDEEIINFALFAD</sequence>
<feature type="non-terminal residue" evidence="2">
    <location>
        <position position="79"/>
    </location>
</feature>